<dbReference type="EMBL" id="QEWP01000017">
    <property type="protein sequence ID" value="PWD98231.1"/>
    <property type="molecule type" value="Genomic_DNA"/>
</dbReference>
<evidence type="ECO:0008006" key="3">
    <source>
        <dbReference type="Google" id="ProtNLM"/>
    </source>
</evidence>
<evidence type="ECO:0000313" key="1">
    <source>
        <dbReference type="EMBL" id="PWD98231.1"/>
    </source>
</evidence>
<name>A0A2U2B576_9BACT</name>
<sequence>MKNRTINIGVVAEVARVLRDFKDHVVFVGGAVVSLYADDPAADEIRPTQDIDMTLNIINLSNWADIQDKLASLGIHPDPYGHAICSYRYKDIPIDIMPSEDSPLGPANRWYKIGFDNLRIEKVHDQVIQILPTPCYLATKFEAFNDRGKDYRTSHDIEDIIYVIDNNSTIVEEIQNTDKRIKDYLIEQLQAIEEKQLLEEVIMSHVHPIMLEERMPIVIEKINKILGIG</sequence>
<accession>A0A2U2B576</accession>
<proteinExistence type="predicted"/>
<keyword evidence="2" id="KW-1185">Reference proteome</keyword>
<protein>
    <recommendedName>
        <fullName evidence="3">Nucleotidyl transferase AbiEii/AbiGii toxin family protein</fullName>
    </recommendedName>
</protein>
<gene>
    <name evidence="1" type="ORF">DDZ16_16485</name>
</gene>
<organism evidence="1 2">
    <name type="scientific">Marinilabilia rubra</name>
    <dbReference type="NCBI Taxonomy" id="2162893"/>
    <lineage>
        <taxon>Bacteria</taxon>
        <taxon>Pseudomonadati</taxon>
        <taxon>Bacteroidota</taxon>
        <taxon>Bacteroidia</taxon>
        <taxon>Marinilabiliales</taxon>
        <taxon>Marinilabiliaceae</taxon>
        <taxon>Marinilabilia</taxon>
    </lineage>
</organism>
<dbReference type="AlphaFoldDB" id="A0A2U2B576"/>
<reference evidence="1 2" key="1">
    <citation type="submission" date="2018-05" db="EMBL/GenBank/DDBJ databases">
        <title>Marinilabilia rubrum sp. nov., isolated from saltern sediment.</title>
        <authorList>
            <person name="Zhang R."/>
        </authorList>
    </citation>
    <scope>NUCLEOTIDE SEQUENCE [LARGE SCALE GENOMIC DNA]</scope>
    <source>
        <strain evidence="1 2">WTE16</strain>
    </source>
</reference>
<dbReference type="Proteomes" id="UP000244956">
    <property type="component" value="Unassembled WGS sequence"/>
</dbReference>
<dbReference type="OrthoDB" id="114489at2"/>
<evidence type="ECO:0000313" key="2">
    <source>
        <dbReference type="Proteomes" id="UP000244956"/>
    </source>
</evidence>
<comment type="caution">
    <text evidence="1">The sequence shown here is derived from an EMBL/GenBank/DDBJ whole genome shotgun (WGS) entry which is preliminary data.</text>
</comment>
<dbReference type="RefSeq" id="WP_109265582.1">
    <property type="nucleotide sequence ID" value="NZ_QEWP01000017.1"/>
</dbReference>